<dbReference type="AlphaFoldDB" id="A0A9P4UX33"/>
<dbReference type="EMBL" id="ML996231">
    <property type="protein sequence ID" value="KAF2729914.1"/>
    <property type="molecule type" value="Genomic_DNA"/>
</dbReference>
<protein>
    <submittedName>
        <fullName evidence="1">Uncharacterized protein</fullName>
    </submittedName>
</protein>
<evidence type="ECO:0000313" key="2">
    <source>
        <dbReference type="Proteomes" id="UP000799444"/>
    </source>
</evidence>
<keyword evidence="2" id="KW-1185">Reference proteome</keyword>
<dbReference type="Proteomes" id="UP000799444">
    <property type="component" value="Unassembled WGS sequence"/>
</dbReference>
<proteinExistence type="predicted"/>
<evidence type="ECO:0000313" key="1">
    <source>
        <dbReference type="EMBL" id="KAF2729914.1"/>
    </source>
</evidence>
<sequence>MATSAPLPTEVPSIETLHIDPAPASIPTISPELRARWGPRWTSQVIISTIAQYAIENGWVEGTVWQWSQSQTTEDDIVFHTALDAMAATLHRSKTLFTHSPAFKAEDSIAAAKEVRNVDKTMGYLLAQFRMIRPLETNTQAYNVGVGMEEHYKLFCAFENAVRQKLVGEGLEQVEKAFESLNKNFESTIVVFKGKQDEKVELKVEVQQEIA</sequence>
<comment type="caution">
    <text evidence="1">The sequence shown here is derived from an EMBL/GenBank/DDBJ whole genome shotgun (WGS) entry which is preliminary data.</text>
</comment>
<gene>
    <name evidence="1" type="ORF">EJ04DRAFT_580275</name>
</gene>
<name>A0A9P4UX33_9PLEO</name>
<accession>A0A9P4UX33</accession>
<dbReference type="OrthoDB" id="3717545at2759"/>
<organism evidence="1 2">
    <name type="scientific">Polyplosphaeria fusca</name>
    <dbReference type="NCBI Taxonomy" id="682080"/>
    <lineage>
        <taxon>Eukaryota</taxon>
        <taxon>Fungi</taxon>
        <taxon>Dikarya</taxon>
        <taxon>Ascomycota</taxon>
        <taxon>Pezizomycotina</taxon>
        <taxon>Dothideomycetes</taxon>
        <taxon>Pleosporomycetidae</taxon>
        <taxon>Pleosporales</taxon>
        <taxon>Tetraplosphaeriaceae</taxon>
        <taxon>Polyplosphaeria</taxon>
    </lineage>
</organism>
<reference evidence="1" key="1">
    <citation type="journal article" date="2020" name="Stud. Mycol.">
        <title>101 Dothideomycetes genomes: a test case for predicting lifestyles and emergence of pathogens.</title>
        <authorList>
            <person name="Haridas S."/>
            <person name="Albert R."/>
            <person name="Binder M."/>
            <person name="Bloem J."/>
            <person name="Labutti K."/>
            <person name="Salamov A."/>
            <person name="Andreopoulos B."/>
            <person name="Baker S."/>
            <person name="Barry K."/>
            <person name="Bills G."/>
            <person name="Bluhm B."/>
            <person name="Cannon C."/>
            <person name="Castanera R."/>
            <person name="Culley D."/>
            <person name="Daum C."/>
            <person name="Ezra D."/>
            <person name="Gonzalez J."/>
            <person name="Henrissat B."/>
            <person name="Kuo A."/>
            <person name="Liang C."/>
            <person name="Lipzen A."/>
            <person name="Lutzoni F."/>
            <person name="Magnuson J."/>
            <person name="Mondo S."/>
            <person name="Nolan M."/>
            <person name="Ohm R."/>
            <person name="Pangilinan J."/>
            <person name="Park H.-J."/>
            <person name="Ramirez L."/>
            <person name="Alfaro M."/>
            <person name="Sun H."/>
            <person name="Tritt A."/>
            <person name="Yoshinaga Y."/>
            <person name="Zwiers L.-H."/>
            <person name="Turgeon B."/>
            <person name="Goodwin S."/>
            <person name="Spatafora J."/>
            <person name="Crous P."/>
            <person name="Grigoriev I."/>
        </authorList>
    </citation>
    <scope>NUCLEOTIDE SEQUENCE</scope>
    <source>
        <strain evidence="1">CBS 125425</strain>
    </source>
</reference>